<evidence type="ECO:0000313" key="3">
    <source>
        <dbReference type="Proteomes" id="UP000749471"/>
    </source>
</evidence>
<organism evidence="2 3">
    <name type="scientific">Tissierella simiarum</name>
    <dbReference type="NCBI Taxonomy" id="2841534"/>
    <lineage>
        <taxon>Bacteria</taxon>
        <taxon>Bacillati</taxon>
        <taxon>Bacillota</taxon>
        <taxon>Tissierellia</taxon>
        <taxon>Tissierellales</taxon>
        <taxon>Tissierellaceae</taxon>
        <taxon>Tissierella</taxon>
    </lineage>
</organism>
<keyword evidence="1" id="KW-0175">Coiled coil</keyword>
<comment type="caution">
    <text evidence="2">The sequence shown here is derived from an EMBL/GenBank/DDBJ whole genome shotgun (WGS) entry which is preliminary data.</text>
</comment>
<feature type="coiled-coil region" evidence="1">
    <location>
        <begin position="2"/>
        <end position="36"/>
    </location>
</feature>
<dbReference type="RefSeq" id="WP_216522352.1">
    <property type="nucleotide sequence ID" value="NZ_JAHLPM010000030.1"/>
</dbReference>
<proteinExistence type="predicted"/>
<sequence length="70" mass="8448">MDEEVKELFDELERKIRELEQDISQLQVETNLVINRTSWLLPKGVKNVLDKRFNERLEIIFPDTLNDNFE</sequence>
<dbReference type="Proteomes" id="UP000749471">
    <property type="component" value="Unassembled WGS sequence"/>
</dbReference>
<gene>
    <name evidence="2" type="ORF">KQI42_19940</name>
</gene>
<accession>A0ABS6EBX4</accession>
<dbReference type="EMBL" id="JAHLPM010000030">
    <property type="protein sequence ID" value="MBU5440269.1"/>
    <property type="molecule type" value="Genomic_DNA"/>
</dbReference>
<evidence type="ECO:0000313" key="2">
    <source>
        <dbReference type="EMBL" id="MBU5440269.1"/>
    </source>
</evidence>
<name>A0ABS6EBX4_9FIRM</name>
<reference evidence="2 3" key="1">
    <citation type="submission" date="2021-06" db="EMBL/GenBank/DDBJ databases">
        <authorList>
            <person name="Sun Q."/>
            <person name="Li D."/>
        </authorList>
    </citation>
    <scope>NUCLEOTIDE SEQUENCE [LARGE SCALE GENOMIC DNA]</scope>
    <source>
        <strain evidence="2 3">MSJ-40</strain>
    </source>
</reference>
<keyword evidence="3" id="KW-1185">Reference proteome</keyword>
<evidence type="ECO:0000256" key="1">
    <source>
        <dbReference type="SAM" id="Coils"/>
    </source>
</evidence>
<protein>
    <submittedName>
        <fullName evidence="2">Uncharacterized protein</fullName>
    </submittedName>
</protein>